<accession>A0ABQ1YNC2</accession>
<dbReference type="PANTHER" id="PTHR13794:SF58">
    <property type="entry name" value="MITOCHONDRIAL ENOLASE SUPERFAMILY MEMBER 1"/>
    <property type="match status" value="1"/>
</dbReference>
<feature type="domain" description="Mandelate racemase/muconate lactonizing enzyme C-terminal" evidence="4">
    <location>
        <begin position="195"/>
        <end position="291"/>
    </location>
</feature>
<dbReference type="Gene3D" id="3.20.20.120">
    <property type="entry name" value="Enolase-like C-terminal domain"/>
    <property type="match status" value="1"/>
</dbReference>
<dbReference type="InterPro" id="IPR046945">
    <property type="entry name" value="RHMD-like"/>
</dbReference>
<comment type="cofactor">
    <cofactor evidence="1">
        <name>Mg(2+)</name>
        <dbReference type="ChEBI" id="CHEBI:18420"/>
    </cofactor>
</comment>
<dbReference type="Pfam" id="PF13378">
    <property type="entry name" value="MR_MLE_C"/>
    <property type="match status" value="1"/>
</dbReference>
<dbReference type="RefSeq" id="WP_188930958.1">
    <property type="nucleotide sequence ID" value="NZ_BMIA01000001.1"/>
</dbReference>
<evidence type="ECO:0000256" key="2">
    <source>
        <dbReference type="ARBA" id="ARBA00022723"/>
    </source>
</evidence>
<dbReference type="InterPro" id="IPR013342">
    <property type="entry name" value="Mandelate_racemase_C"/>
</dbReference>
<comment type="caution">
    <text evidence="5">The sequence shown here is derived from an EMBL/GenBank/DDBJ whole genome shotgun (WGS) entry which is preliminary data.</text>
</comment>
<dbReference type="SFLD" id="SFLDG00179">
    <property type="entry name" value="mandelate_racemase"/>
    <property type="match status" value="1"/>
</dbReference>
<dbReference type="SMART" id="SM00922">
    <property type="entry name" value="MR_MLE"/>
    <property type="match status" value="1"/>
</dbReference>
<dbReference type="Gene3D" id="3.30.390.10">
    <property type="entry name" value="Enolase-like, N-terminal domain"/>
    <property type="match status" value="1"/>
</dbReference>
<protein>
    <submittedName>
        <fullName evidence="5">L-fuconate dehydratase</fullName>
    </submittedName>
</protein>
<evidence type="ECO:0000313" key="5">
    <source>
        <dbReference type="EMBL" id="GGH30511.1"/>
    </source>
</evidence>
<evidence type="ECO:0000256" key="3">
    <source>
        <dbReference type="ARBA" id="ARBA00022842"/>
    </source>
</evidence>
<dbReference type="PANTHER" id="PTHR13794">
    <property type="entry name" value="ENOLASE SUPERFAMILY, MANDELATE RACEMASE"/>
    <property type="match status" value="1"/>
</dbReference>
<evidence type="ECO:0000313" key="6">
    <source>
        <dbReference type="Proteomes" id="UP000600214"/>
    </source>
</evidence>
<keyword evidence="3" id="KW-0460">Magnesium</keyword>
<reference evidence="6" key="1">
    <citation type="journal article" date="2019" name="Int. J. Syst. Evol. Microbiol.">
        <title>The Global Catalogue of Microorganisms (GCM) 10K type strain sequencing project: providing services to taxonomists for standard genome sequencing and annotation.</title>
        <authorList>
            <consortium name="The Broad Institute Genomics Platform"/>
            <consortium name="The Broad Institute Genome Sequencing Center for Infectious Disease"/>
            <person name="Wu L."/>
            <person name="Ma J."/>
        </authorList>
    </citation>
    <scope>NUCLEOTIDE SEQUENCE [LARGE SCALE GENOMIC DNA]</scope>
    <source>
        <strain evidence="6">CGMCC 1.15288</strain>
    </source>
</reference>
<gene>
    <name evidence="5" type="ORF">GCM10007423_18690</name>
</gene>
<proteinExistence type="predicted"/>
<dbReference type="InterPro" id="IPR036849">
    <property type="entry name" value="Enolase-like_C_sf"/>
</dbReference>
<evidence type="ECO:0000259" key="4">
    <source>
        <dbReference type="SMART" id="SM00922"/>
    </source>
</evidence>
<dbReference type="InterPro" id="IPR029017">
    <property type="entry name" value="Enolase-like_N"/>
</dbReference>
<dbReference type="InterPro" id="IPR018110">
    <property type="entry name" value="Mandel_Rmase/mucon_lact_enz_CS"/>
</dbReference>
<dbReference type="SUPFAM" id="SSF51604">
    <property type="entry name" value="Enolase C-terminal domain-like"/>
    <property type="match status" value="1"/>
</dbReference>
<dbReference type="Proteomes" id="UP000600214">
    <property type="component" value="Unassembled WGS sequence"/>
</dbReference>
<dbReference type="InterPro" id="IPR029065">
    <property type="entry name" value="Enolase_C-like"/>
</dbReference>
<keyword evidence="6" id="KW-1185">Reference proteome</keyword>
<dbReference type="SFLD" id="SFLDS00001">
    <property type="entry name" value="Enolase"/>
    <property type="match status" value="1"/>
</dbReference>
<name>A0ABQ1YNC2_9BACT</name>
<dbReference type="PROSITE" id="PS00909">
    <property type="entry name" value="MR_MLE_2"/>
    <property type="match status" value="1"/>
</dbReference>
<dbReference type="SUPFAM" id="SSF54826">
    <property type="entry name" value="Enolase N-terminal domain-like"/>
    <property type="match status" value="1"/>
</dbReference>
<sequence>MHIITSIEIKDKRFDLAEGVGSDATHTTPQYAYAVCCLHTGTPVTGVGLAFTLGAGNDLVCKAIEYLSVALKGKEIETLMADFGNEYRRMADSPSLRWLGPHKGVIHLALAAVVNACYDLWAKSRGVPLWQLLLDLTPTQLVNTLDLSYLEEILTRDQAISLLESHLPTRNTRTSVLSSGYRGYDTSVGWFNYPDEKIVANTRKAMDNGFNAMKLKVGSDDPERDIRRAGLIRQTAGDGATIMVDANQKWNLPQALDICKKLSDINPFWIEEPTHPDDVTGHQAIASAIAPFKVATGEHIPNKVIFKNFLQAGAMDFCQVDAVRVGGISEFLTISLLSRQMGIPVVPHVGDMGQIHQHLVLFNHIGMGHEHLFLEHIPHLRTYFTHPAEIRDGYYQVPQIPGSGSDLND</sequence>
<dbReference type="EMBL" id="BMIA01000001">
    <property type="protein sequence ID" value="GGH30511.1"/>
    <property type="molecule type" value="Genomic_DNA"/>
</dbReference>
<keyword evidence="2" id="KW-0479">Metal-binding</keyword>
<evidence type="ECO:0000256" key="1">
    <source>
        <dbReference type="ARBA" id="ARBA00001946"/>
    </source>
</evidence>
<organism evidence="5 6">
    <name type="scientific">Dyadobacter endophyticus</name>
    <dbReference type="NCBI Taxonomy" id="1749036"/>
    <lineage>
        <taxon>Bacteria</taxon>
        <taxon>Pseudomonadati</taxon>
        <taxon>Bacteroidota</taxon>
        <taxon>Cytophagia</taxon>
        <taxon>Cytophagales</taxon>
        <taxon>Spirosomataceae</taxon>
        <taxon>Dyadobacter</taxon>
    </lineage>
</organism>